<dbReference type="Gene3D" id="3.40.33.10">
    <property type="entry name" value="CAP"/>
    <property type="match status" value="1"/>
</dbReference>
<accession>M1UWS7</accession>
<dbReference type="InterPro" id="IPR035940">
    <property type="entry name" value="CAP_sf"/>
</dbReference>
<gene>
    <name evidence="2" type="ORF">H924_00155</name>
</gene>
<dbReference type="HOGENOM" id="CLU_048111_3_2_11"/>
<dbReference type="STRING" id="1121353.H924_00155"/>
<dbReference type="EMBL" id="CP004354">
    <property type="protein sequence ID" value="AGG65493.1"/>
    <property type="molecule type" value="Genomic_DNA"/>
</dbReference>
<reference evidence="2 3" key="1">
    <citation type="submission" date="2013-02" db="EMBL/GenBank/DDBJ databases">
        <title>The complete genome sequence of Corynebacterium callunae DSM 20147.</title>
        <authorList>
            <person name="Ruckert C."/>
            <person name="Albersmeier A."/>
            <person name="Kalinowski J."/>
        </authorList>
    </citation>
    <scope>NUCLEOTIDE SEQUENCE [LARGE SCALE GENOMIC DNA]</scope>
    <source>
        <strain evidence="2 3">DSM 20147</strain>
    </source>
</reference>
<sequence length="179" mass="19240">MLYQFLGKKEIKSGIFQAKRLVSLSVAASLSLGIFTLTAPDAAAYDVSGMLSSSRGTADYSASRAADLNAQEAEIINLVNQHRANNGLAPLAVSAELSASAKQWSQRMASDGRLYHSGLNLGENCGWGSYNMTPQEIVQMWIDSPGHNANLLNPDYSVIGAGIVIDSKGQTWSTTQFYF</sequence>
<dbReference type="InterPro" id="IPR014044">
    <property type="entry name" value="CAP_dom"/>
</dbReference>
<feature type="domain" description="SCP" evidence="1">
    <location>
        <begin position="70"/>
        <end position="179"/>
    </location>
</feature>
<name>M1UWS7_9CORY</name>
<dbReference type="SUPFAM" id="SSF55797">
    <property type="entry name" value="PR-1-like"/>
    <property type="match status" value="1"/>
</dbReference>
<dbReference type="OrthoDB" id="68195at2"/>
<protein>
    <recommendedName>
        <fullName evidence="1">SCP domain-containing protein</fullName>
    </recommendedName>
</protein>
<dbReference type="RefSeq" id="WP_015649950.1">
    <property type="nucleotide sequence ID" value="NC_020506.1"/>
</dbReference>
<evidence type="ECO:0000259" key="1">
    <source>
        <dbReference type="SMART" id="SM00198"/>
    </source>
</evidence>
<dbReference type="KEGG" id="ccn:H924_00155"/>
<dbReference type="CDD" id="cd05379">
    <property type="entry name" value="CAP_bacterial"/>
    <property type="match status" value="1"/>
</dbReference>
<evidence type="ECO:0000313" key="2">
    <source>
        <dbReference type="EMBL" id="AGG65493.1"/>
    </source>
</evidence>
<dbReference type="AlphaFoldDB" id="M1UWS7"/>
<dbReference type="PATRIC" id="fig|1121353.3.peg.36"/>
<organism evidence="2 3">
    <name type="scientific">Corynebacterium callunae DSM 20147</name>
    <dbReference type="NCBI Taxonomy" id="1121353"/>
    <lineage>
        <taxon>Bacteria</taxon>
        <taxon>Bacillati</taxon>
        <taxon>Actinomycetota</taxon>
        <taxon>Actinomycetes</taxon>
        <taxon>Mycobacteriales</taxon>
        <taxon>Corynebacteriaceae</taxon>
        <taxon>Corynebacterium</taxon>
    </lineage>
</organism>
<dbReference type="Pfam" id="PF00188">
    <property type="entry name" value="CAP"/>
    <property type="match status" value="1"/>
</dbReference>
<keyword evidence="3" id="KW-1185">Reference proteome</keyword>
<proteinExistence type="predicted"/>
<dbReference type="eggNOG" id="COG2340">
    <property type="taxonomic scope" value="Bacteria"/>
</dbReference>
<dbReference type="PANTHER" id="PTHR31157">
    <property type="entry name" value="SCP DOMAIN-CONTAINING PROTEIN"/>
    <property type="match status" value="1"/>
</dbReference>
<evidence type="ECO:0000313" key="3">
    <source>
        <dbReference type="Proteomes" id="UP000011760"/>
    </source>
</evidence>
<dbReference type="Proteomes" id="UP000011760">
    <property type="component" value="Chromosome"/>
</dbReference>
<dbReference type="PANTHER" id="PTHR31157:SF1">
    <property type="entry name" value="SCP DOMAIN-CONTAINING PROTEIN"/>
    <property type="match status" value="1"/>
</dbReference>
<dbReference type="SMART" id="SM00198">
    <property type="entry name" value="SCP"/>
    <property type="match status" value="1"/>
</dbReference>